<comment type="caution">
    <text evidence="1">The sequence shown here is derived from an EMBL/GenBank/DDBJ whole genome shotgun (WGS) entry which is preliminary data.</text>
</comment>
<dbReference type="InterPro" id="IPR007541">
    <property type="entry name" value="Uncharacterised_BSP"/>
</dbReference>
<dbReference type="Pfam" id="PF04450">
    <property type="entry name" value="BSP"/>
    <property type="match status" value="1"/>
</dbReference>
<gene>
    <name evidence="1" type="ORF">R3P38DRAFT_2820230</name>
</gene>
<protein>
    <submittedName>
        <fullName evidence="1">Plant basic secretory protein</fullName>
    </submittedName>
</protein>
<sequence length="248" mass="27758">MPPTPPPPPAWPLPKFNIRIEDLAHPGADLFLDNVKPLAALRAAVLASFEWLYATPGNAPTNVELIQLVLRPMDGVAYTFGSASQKEIHMSLDHIVNNSSRAREEIMGVLVHEVVHCYQYNANGSAPGGLIEGVADFVRLHADLAPPHWSRSPSPSDKWDSGYERTAYFLDWIEERQGKGTILALNAAMREKDYDESLFVELAGEPVRDLWKRYKAQFGVADEEPEEKTEGEGEECYVLVRPYNPVYI</sequence>
<dbReference type="PANTHER" id="PTHR33321:SF12">
    <property type="entry name" value="PLANT BASIC SECRETORY PROTEIN (BSP) FAMILY PROTEIN"/>
    <property type="match status" value="1"/>
</dbReference>
<keyword evidence="2" id="KW-1185">Reference proteome</keyword>
<reference evidence="1 2" key="1">
    <citation type="journal article" date="2024" name="J Genomics">
        <title>Draft genome sequencing and assembly of Favolaschia claudopus CIRM-BRFM 2984 isolated from oak limbs.</title>
        <authorList>
            <person name="Navarro D."/>
            <person name="Drula E."/>
            <person name="Chaduli D."/>
            <person name="Cazenave R."/>
            <person name="Ahrendt S."/>
            <person name="Wang J."/>
            <person name="Lipzen A."/>
            <person name="Daum C."/>
            <person name="Barry K."/>
            <person name="Grigoriev I.V."/>
            <person name="Favel A."/>
            <person name="Rosso M.N."/>
            <person name="Martin F."/>
        </authorList>
    </citation>
    <scope>NUCLEOTIDE SEQUENCE [LARGE SCALE GENOMIC DNA]</scope>
    <source>
        <strain evidence="1 2">CIRM-BRFM 2984</strain>
    </source>
</reference>
<dbReference type="Proteomes" id="UP001362999">
    <property type="component" value="Unassembled WGS sequence"/>
</dbReference>
<evidence type="ECO:0000313" key="1">
    <source>
        <dbReference type="EMBL" id="KAK7063767.1"/>
    </source>
</evidence>
<accession>A0AAW0EDL7</accession>
<proteinExistence type="predicted"/>
<name>A0AAW0EDL7_9AGAR</name>
<dbReference type="EMBL" id="JAWWNJ010000001">
    <property type="protein sequence ID" value="KAK7063767.1"/>
    <property type="molecule type" value="Genomic_DNA"/>
</dbReference>
<evidence type="ECO:0000313" key="2">
    <source>
        <dbReference type="Proteomes" id="UP001362999"/>
    </source>
</evidence>
<dbReference type="AlphaFoldDB" id="A0AAW0EDL7"/>
<organism evidence="1 2">
    <name type="scientific">Favolaschia claudopus</name>
    <dbReference type="NCBI Taxonomy" id="2862362"/>
    <lineage>
        <taxon>Eukaryota</taxon>
        <taxon>Fungi</taxon>
        <taxon>Dikarya</taxon>
        <taxon>Basidiomycota</taxon>
        <taxon>Agaricomycotina</taxon>
        <taxon>Agaricomycetes</taxon>
        <taxon>Agaricomycetidae</taxon>
        <taxon>Agaricales</taxon>
        <taxon>Marasmiineae</taxon>
        <taxon>Mycenaceae</taxon>
        <taxon>Favolaschia</taxon>
    </lineage>
</organism>
<dbReference type="PANTHER" id="PTHR33321">
    <property type="match status" value="1"/>
</dbReference>